<reference evidence="2 3" key="1">
    <citation type="journal article" date="2019" name="Nat. Ecol. Evol.">
        <title>Megaphylogeny resolves global patterns of mushroom evolution.</title>
        <authorList>
            <person name="Varga T."/>
            <person name="Krizsan K."/>
            <person name="Foldi C."/>
            <person name="Dima B."/>
            <person name="Sanchez-Garcia M."/>
            <person name="Sanchez-Ramirez S."/>
            <person name="Szollosi G.J."/>
            <person name="Szarkandi J.G."/>
            <person name="Papp V."/>
            <person name="Albert L."/>
            <person name="Andreopoulos W."/>
            <person name="Angelini C."/>
            <person name="Antonin V."/>
            <person name="Barry K.W."/>
            <person name="Bougher N.L."/>
            <person name="Buchanan P."/>
            <person name="Buyck B."/>
            <person name="Bense V."/>
            <person name="Catcheside P."/>
            <person name="Chovatia M."/>
            <person name="Cooper J."/>
            <person name="Damon W."/>
            <person name="Desjardin D."/>
            <person name="Finy P."/>
            <person name="Geml J."/>
            <person name="Haridas S."/>
            <person name="Hughes K."/>
            <person name="Justo A."/>
            <person name="Karasinski D."/>
            <person name="Kautmanova I."/>
            <person name="Kiss B."/>
            <person name="Kocsube S."/>
            <person name="Kotiranta H."/>
            <person name="LaButti K.M."/>
            <person name="Lechner B.E."/>
            <person name="Liimatainen K."/>
            <person name="Lipzen A."/>
            <person name="Lukacs Z."/>
            <person name="Mihaltcheva S."/>
            <person name="Morgado L.N."/>
            <person name="Niskanen T."/>
            <person name="Noordeloos M.E."/>
            <person name="Ohm R.A."/>
            <person name="Ortiz-Santana B."/>
            <person name="Ovrebo C."/>
            <person name="Racz N."/>
            <person name="Riley R."/>
            <person name="Savchenko A."/>
            <person name="Shiryaev A."/>
            <person name="Soop K."/>
            <person name="Spirin V."/>
            <person name="Szebenyi C."/>
            <person name="Tomsovsky M."/>
            <person name="Tulloss R.E."/>
            <person name="Uehling J."/>
            <person name="Grigoriev I.V."/>
            <person name="Vagvolgyi C."/>
            <person name="Papp T."/>
            <person name="Martin F.M."/>
            <person name="Miettinen O."/>
            <person name="Hibbett D.S."/>
            <person name="Nagy L.G."/>
        </authorList>
    </citation>
    <scope>NUCLEOTIDE SEQUENCE [LARGE SCALE GENOMIC DNA]</scope>
    <source>
        <strain evidence="2 3">CBS 309.79</strain>
    </source>
</reference>
<keyword evidence="1" id="KW-0812">Transmembrane</keyword>
<dbReference type="EMBL" id="ML178814">
    <property type="protein sequence ID" value="TFL07508.1"/>
    <property type="molecule type" value="Genomic_DNA"/>
</dbReference>
<dbReference type="STRING" id="1884261.A0A5C3R1I2"/>
<proteinExistence type="predicted"/>
<organism evidence="2 3">
    <name type="scientific">Pterulicium gracile</name>
    <dbReference type="NCBI Taxonomy" id="1884261"/>
    <lineage>
        <taxon>Eukaryota</taxon>
        <taxon>Fungi</taxon>
        <taxon>Dikarya</taxon>
        <taxon>Basidiomycota</taxon>
        <taxon>Agaricomycotina</taxon>
        <taxon>Agaricomycetes</taxon>
        <taxon>Agaricomycetidae</taxon>
        <taxon>Agaricales</taxon>
        <taxon>Pleurotineae</taxon>
        <taxon>Pterulaceae</taxon>
        <taxon>Pterulicium</taxon>
    </lineage>
</organism>
<dbReference type="OrthoDB" id="5576752at2759"/>
<gene>
    <name evidence="2" type="ORF">BDV98DRAFT_587997</name>
</gene>
<dbReference type="AlphaFoldDB" id="A0A5C3R1I2"/>
<keyword evidence="3" id="KW-1185">Reference proteome</keyword>
<evidence type="ECO:0000313" key="3">
    <source>
        <dbReference type="Proteomes" id="UP000305067"/>
    </source>
</evidence>
<dbReference type="Proteomes" id="UP000305067">
    <property type="component" value="Unassembled WGS sequence"/>
</dbReference>
<sequence length="52" mass="5664">MQSFPWIRFTVFAGGLIGCGYMLMRATVPTPEQTYAAAGVDPDQAKPVWASK</sequence>
<protein>
    <submittedName>
        <fullName evidence="2">Uncharacterized protein</fullName>
    </submittedName>
</protein>
<feature type="transmembrane region" description="Helical" evidence="1">
    <location>
        <begin position="6"/>
        <end position="24"/>
    </location>
</feature>
<keyword evidence="1" id="KW-1133">Transmembrane helix</keyword>
<name>A0A5C3R1I2_9AGAR</name>
<keyword evidence="1" id="KW-0472">Membrane</keyword>
<evidence type="ECO:0000313" key="2">
    <source>
        <dbReference type="EMBL" id="TFL07508.1"/>
    </source>
</evidence>
<accession>A0A5C3R1I2</accession>
<evidence type="ECO:0000256" key="1">
    <source>
        <dbReference type="SAM" id="Phobius"/>
    </source>
</evidence>